<proteinExistence type="inferred from homology"/>
<dbReference type="Gene3D" id="2.160.20.10">
    <property type="entry name" value="Single-stranded right-handed beta-helix, Pectin lyase-like"/>
    <property type="match status" value="2"/>
</dbReference>
<organism evidence="4 5">
    <name type="scientific">Stachybotrys elegans</name>
    <dbReference type="NCBI Taxonomy" id="80388"/>
    <lineage>
        <taxon>Eukaryota</taxon>
        <taxon>Fungi</taxon>
        <taxon>Dikarya</taxon>
        <taxon>Ascomycota</taxon>
        <taxon>Pezizomycotina</taxon>
        <taxon>Sordariomycetes</taxon>
        <taxon>Hypocreomycetidae</taxon>
        <taxon>Hypocreales</taxon>
        <taxon>Stachybotryaceae</taxon>
        <taxon>Stachybotrys</taxon>
    </lineage>
</organism>
<dbReference type="SUPFAM" id="SSF51126">
    <property type="entry name" value="Pectin lyase-like"/>
    <property type="match status" value="2"/>
</dbReference>
<sequence>MREINKARVENPRFNKNKLSDNGPVNAAPPLGEQNRSRAVEARSSSPEELASPYSVPSEIKEAAMLLAESIDQSPQGNHSLVAAAMVEKYRKTTSDTNDPEPLQAPYGKLGGWAPHAEQQPLEERAAGYWMVNMAKRGMSPYAQSGYKVWRNVKDYGAKGDGRTDDTAAINKAISDGGRCGATCGSSTIRPATVYFPPGTYLVSSSIIQFYNTEFLGDPLQVPTILAAKSFVGLGVMTSDVYLSDDSSWYINTNNFLRSIRNFKIDIRNTDPYAYICAIHWQARSTVAQASSLENIEFYMLYNTEVPHNTQQGIYMENGSGGFLSDLTFIGGNFGAYFGNQQFTTSGLLFVNSKTAVQVHWDWAWTMHGYIIEGCQVGIAIVNGVATGEGNTGQGVGSLILVDSLIANTPVGITTSPITKDSTSFLAQNVGFFNVRTAIQSQDAAGKNVKTVVQGGNEIILKSWGFGKVSDTASTGSASKETFVGGSNVPAPERSTSLLGDAYDGMEKSYFTRRRPKYYDIPESRIMDVKALGAKGDGRTDDTAVLNGILEGAANTSSIVYFPYGSYIVRDTLRVPSGSRIIGQAWPSLVARGPNFQDEENPRPLIQVGRPGDQGIVEIQSMMLTHSGPTAGAVMIEWNIEESSTGSAGLWDTHVRVGGAIGTEMLARHCPKKTGKIDPKCKGASMLMHMTPGSTGYLENVWLWVADHDLDITSQDQIDIYAARGLLVESKHAWLWGTSVEHCTFYQYQLSGAKNILLSMIQTESPYYQPVPAAPTPFTPGAFPDDPTFANCKTGQEKGCGSSWGLRIIDSSAIYMLGAGIYSWFYDYSQDCLKTENCQQRGIEVQSSKDIWIYNLCTKAIVEMISPAGKAPTMASNNKNGFLSSVLAWLQGSKNSVGDRAFEGFTIYNMTDIEEMSTKYPSACVTALTQRIECDDNVKSFSGYEYRGSFGDTAVTDSICDAGCGRSLEWWYGRVSTACRGYTLDDGALPTLRGGRMYAGYNETCLRAPQGDKYCNDIIAGYTSVDSYKDMPSSEMCSFCYVERNAMMARTPYSTYDEYYKERLEYIFSRCGEKGPTEIPEPVIPLPDDEDVCLSGKKHLTVEGETCDSIALKHSIASAALQMTNVDKISDCSDIEGGLELCLPLGCEKTHVVKEGEACIGIEVDLYGTGVRGGDIRLYNPWVYSDCSNLWDASESIYGHVICLSPQNGASNTTAGEGAVARPTRYNRQGWLPTTAPADANIPEGTTPRCSVWYTVRPSDIGRTSCAVICAAGGSTIDLLMDANKSLGSKTTECDGKIKGGMTYCARPAVGWEWEDPEDDEDEDELIG</sequence>
<feature type="domain" description="LysM" evidence="3">
    <location>
        <begin position="1097"/>
        <end position="1143"/>
    </location>
</feature>
<gene>
    <name evidence="4" type="ORF">B0I35DRAFT_367668</name>
</gene>
<evidence type="ECO:0000256" key="2">
    <source>
        <dbReference type="SAM" id="MobiDB-lite"/>
    </source>
</evidence>
<dbReference type="EMBL" id="JAGPNK010000001">
    <property type="protein sequence ID" value="KAH7329285.1"/>
    <property type="molecule type" value="Genomic_DNA"/>
</dbReference>
<dbReference type="Pfam" id="PF12708">
    <property type="entry name" value="Pect-lyase_RHGA_epim"/>
    <property type="match status" value="2"/>
</dbReference>
<dbReference type="PROSITE" id="PS51782">
    <property type="entry name" value="LYSM"/>
    <property type="match status" value="1"/>
</dbReference>
<dbReference type="InterPro" id="IPR018392">
    <property type="entry name" value="LysM"/>
</dbReference>
<keyword evidence="5" id="KW-1185">Reference proteome</keyword>
<dbReference type="PANTHER" id="PTHR33928:SF2">
    <property type="entry name" value="PECTATE LYASE SUPERFAMILY PROTEIN DOMAIN-CONTAINING PROTEIN-RELATED"/>
    <property type="match status" value="1"/>
</dbReference>
<reference evidence="4" key="1">
    <citation type="journal article" date="2021" name="Nat. Commun.">
        <title>Genetic determinants of endophytism in the Arabidopsis root mycobiome.</title>
        <authorList>
            <person name="Mesny F."/>
            <person name="Miyauchi S."/>
            <person name="Thiergart T."/>
            <person name="Pickel B."/>
            <person name="Atanasova L."/>
            <person name="Karlsson M."/>
            <person name="Huettel B."/>
            <person name="Barry K.W."/>
            <person name="Haridas S."/>
            <person name="Chen C."/>
            <person name="Bauer D."/>
            <person name="Andreopoulos W."/>
            <person name="Pangilinan J."/>
            <person name="LaButti K."/>
            <person name="Riley R."/>
            <person name="Lipzen A."/>
            <person name="Clum A."/>
            <person name="Drula E."/>
            <person name="Henrissat B."/>
            <person name="Kohler A."/>
            <person name="Grigoriev I.V."/>
            <person name="Martin F.M."/>
            <person name="Hacquard S."/>
        </authorList>
    </citation>
    <scope>NUCLEOTIDE SEQUENCE</scope>
    <source>
        <strain evidence="4">MPI-CAGE-CH-0235</strain>
    </source>
</reference>
<dbReference type="GO" id="GO:0004650">
    <property type="term" value="F:polygalacturonase activity"/>
    <property type="evidence" value="ECO:0007669"/>
    <property type="project" value="InterPro"/>
</dbReference>
<evidence type="ECO:0000313" key="5">
    <source>
        <dbReference type="Proteomes" id="UP000813444"/>
    </source>
</evidence>
<dbReference type="InterPro" id="IPR011050">
    <property type="entry name" value="Pectin_lyase_fold/virulence"/>
</dbReference>
<comment type="similarity">
    <text evidence="1">Belongs to the secreted LysM effector family.</text>
</comment>
<dbReference type="OrthoDB" id="5985073at2759"/>
<name>A0A8K0T041_9HYPO</name>
<dbReference type="InterPro" id="IPR012334">
    <property type="entry name" value="Pectin_lyas_fold"/>
</dbReference>
<dbReference type="Gene3D" id="3.10.350.10">
    <property type="entry name" value="LysM domain"/>
    <property type="match status" value="1"/>
</dbReference>
<dbReference type="PANTHER" id="PTHR33928">
    <property type="entry name" value="POLYGALACTURONASE QRT3"/>
    <property type="match status" value="1"/>
</dbReference>
<evidence type="ECO:0000256" key="1">
    <source>
        <dbReference type="ARBA" id="ARBA00044955"/>
    </source>
</evidence>
<feature type="compositionally biased region" description="Basic and acidic residues" evidence="2">
    <location>
        <begin position="1"/>
        <end position="13"/>
    </location>
</feature>
<dbReference type="CDD" id="cd23668">
    <property type="entry name" value="GH55_beta13glucanase-like"/>
    <property type="match status" value="1"/>
</dbReference>
<evidence type="ECO:0000313" key="4">
    <source>
        <dbReference type="EMBL" id="KAH7329285.1"/>
    </source>
</evidence>
<protein>
    <submittedName>
        <fullName evidence="4">LysM domain protein</fullName>
    </submittedName>
</protein>
<dbReference type="FunFam" id="2.160.20.10:FF:000049">
    <property type="entry name" value="Putative exo-beta-1,3-glucanase"/>
    <property type="match status" value="1"/>
</dbReference>
<feature type="region of interest" description="Disordered" evidence="2">
    <location>
        <begin position="1"/>
        <end position="55"/>
    </location>
</feature>
<dbReference type="Proteomes" id="UP000813444">
    <property type="component" value="Unassembled WGS sequence"/>
</dbReference>
<dbReference type="InterPro" id="IPR039279">
    <property type="entry name" value="QRT3-like"/>
</dbReference>
<comment type="caution">
    <text evidence="4">The sequence shown here is derived from an EMBL/GenBank/DDBJ whole genome shotgun (WGS) entry which is preliminary data.</text>
</comment>
<evidence type="ECO:0000259" key="3">
    <source>
        <dbReference type="PROSITE" id="PS51782"/>
    </source>
</evidence>
<dbReference type="InterPro" id="IPR036779">
    <property type="entry name" value="LysM_dom_sf"/>
</dbReference>
<dbReference type="InterPro" id="IPR024535">
    <property type="entry name" value="RHGA/B-epi-like_pectate_lyase"/>
</dbReference>
<accession>A0A8K0T041</accession>